<dbReference type="SUPFAM" id="SSF56112">
    <property type="entry name" value="Protein kinase-like (PK-like)"/>
    <property type="match status" value="1"/>
</dbReference>
<dbReference type="Gene3D" id="3.30.200.20">
    <property type="entry name" value="Phosphorylase Kinase, domain 1"/>
    <property type="match status" value="1"/>
</dbReference>
<dbReference type="GO" id="GO:0042601">
    <property type="term" value="C:endospore-forming forespore"/>
    <property type="evidence" value="ECO:0007669"/>
    <property type="project" value="TreeGrafter"/>
</dbReference>
<keyword evidence="2" id="KW-0946">Virion</keyword>
<dbReference type="InterPro" id="IPR047175">
    <property type="entry name" value="CotS-like"/>
</dbReference>
<dbReference type="Gene3D" id="3.90.1200.10">
    <property type="match status" value="1"/>
</dbReference>
<name>A0A841SPV6_9BACL</name>
<dbReference type="Proteomes" id="UP000535838">
    <property type="component" value="Unassembled WGS sequence"/>
</dbReference>
<feature type="domain" description="Aminoglycoside phosphotransferase" evidence="1">
    <location>
        <begin position="30"/>
        <end position="265"/>
    </location>
</feature>
<gene>
    <name evidence="2" type="ORF">H7B67_00675</name>
</gene>
<keyword evidence="2" id="KW-0167">Capsid protein</keyword>
<keyword evidence="3" id="KW-1185">Reference proteome</keyword>
<proteinExistence type="predicted"/>
<organism evidence="2 3">
    <name type="scientific">Cohnella thailandensis</name>
    <dbReference type="NCBI Taxonomy" id="557557"/>
    <lineage>
        <taxon>Bacteria</taxon>
        <taxon>Bacillati</taxon>
        <taxon>Bacillota</taxon>
        <taxon>Bacilli</taxon>
        <taxon>Bacillales</taxon>
        <taxon>Paenibacillaceae</taxon>
        <taxon>Cohnella</taxon>
    </lineage>
</organism>
<protein>
    <submittedName>
        <fullName evidence="2">CotS family spore coat protein</fullName>
    </submittedName>
</protein>
<sequence length="336" mass="39039">MDDQQRLLELGKQFMIENYPDWEVYEMNVIQSGGIKTIWKMETSQGTHCLKRIRKSIPSVRFTTSAQDYLYRKGALVARIAPTRNGRLFFVHEGYALALYQWIEGSDLQMDEDPEHLAFGLKGLARFHLDSVGYVPPEDSEISSRMGAWPDHYEKLIEELAKWKKAAQQERSPFHQAYLQTVDAMLDMANQALRLLQSSCYAEWVEQIGDRGYLCHQDYGSGNALLSGHNVYILDLDNLTYDIPLRDVRKLIVKRMDELQRWEEDELQRIIACYESVFALTEAQRRILYIDLLFPHEFHGASKNPFKKGKKAEANKIMEAYEFEIEKAALIRTLLS</sequence>
<dbReference type="Pfam" id="PF01636">
    <property type="entry name" value="APH"/>
    <property type="match status" value="1"/>
</dbReference>
<evidence type="ECO:0000259" key="1">
    <source>
        <dbReference type="Pfam" id="PF01636"/>
    </source>
</evidence>
<dbReference type="InterPro" id="IPR011009">
    <property type="entry name" value="Kinase-like_dom_sf"/>
</dbReference>
<reference evidence="2 3" key="1">
    <citation type="submission" date="2020-08" db="EMBL/GenBank/DDBJ databases">
        <title>Cohnella phylogeny.</title>
        <authorList>
            <person name="Dunlap C."/>
        </authorList>
    </citation>
    <scope>NUCLEOTIDE SEQUENCE [LARGE SCALE GENOMIC DNA]</scope>
    <source>
        <strain evidence="2 3">DSM 25241</strain>
    </source>
</reference>
<accession>A0A841SPV6</accession>
<dbReference type="RefSeq" id="WP_185117879.1">
    <property type="nucleotide sequence ID" value="NZ_JACJVQ010000002.1"/>
</dbReference>
<comment type="caution">
    <text evidence="2">The sequence shown here is derived from an EMBL/GenBank/DDBJ whole genome shotgun (WGS) entry which is preliminary data.</text>
</comment>
<dbReference type="PANTHER" id="PTHR39179:SF1">
    <property type="entry name" value="SPORE COAT PROTEIN I"/>
    <property type="match status" value="1"/>
</dbReference>
<evidence type="ECO:0000313" key="2">
    <source>
        <dbReference type="EMBL" id="MBB6632636.1"/>
    </source>
</evidence>
<dbReference type="AlphaFoldDB" id="A0A841SPV6"/>
<dbReference type="InterPro" id="IPR002575">
    <property type="entry name" value="Aminoglycoside_PTrfase"/>
</dbReference>
<dbReference type="InterPro" id="IPR014255">
    <property type="entry name" value="Spore_coat_CotS"/>
</dbReference>
<dbReference type="EMBL" id="JACJVQ010000002">
    <property type="protein sequence ID" value="MBB6632636.1"/>
    <property type="molecule type" value="Genomic_DNA"/>
</dbReference>
<dbReference type="NCBIfam" id="TIGR02906">
    <property type="entry name" value="spore_CotS"/>
    <property type="match status" value="1"/>
</dbReference>
<dbReference type="PANTHER" id="PTHR39179">
    <property type="entry name" value="SPORE COAT PROTEIN I"/>
    <property type="match status" value="1"/>
</dbReference>
<evidence type="ECO:0000313" key="3">
    <source>
        <dbReference type="Proteomes" id="UP000535838"/>
    </source>
</evidence>